<organism evidence="3 4">
    <name type="scientific">Natrinema hispanicum</name>
    <dbReference type="NCBI Taxonomy" id="392421"/>
    <lineage>
        <taxon>Archaea</taxon>
        <taxon>Methanobacteriati</taxon>
        <taxon>Methanobacteriota</taxon>
        <taxon>Stenosarchaea group</taxon>
        <taxon>Halobacteria</taxon>
        <taxon>Halobacteriales</taxon>
        <taxon>Natrialbaceae</taxon>
        <taxon>Natrinema</taxon>
    </lineage>
</organism>
<proteinExistence type="predicted"/>
<gene>
    <name evidence="3" type="ORF">SAMN04488694_1654</name>
    <name evidence="2" type="ORF">SAMN05192552_10993</name>
</gene>
<evidence type="ECO:0000313" key="5">
    <source>
        <dbReference type="Proteomes" id="UP000324021"/>
    </source>
</evidence>
<dbReference type="Proteomes" id="UP000199320">
    <property type="component" value="Unassembled WGS sequence"/>
</dbReference>
<reference evidence="4 5" key="2">
    <citation type="submission" date="2016-10" db="EMBL/GenBank/DDBJ databases">
        <authorList>
            <person name="Varghese N."/>
            <person name="Submissions S."/>
        </authorList>
    </citation>
    <scope>NUCLEOTIDE SEQUENCE [LARGE SCALE GENOMIC DNA]</scope>
    <source>
        <strain evidence="2 5">CDM_1</strain>
        <strain evidence="4">CDM_6</strain>
    </source>
</reference>
<keyword evidence="4" id="KW-1185">Reference proteome</keyword>
<sequence>MIPTIPPTDAVPPYSRSGLTAFTPESQDALAEQLPSTETAFGQQLGMEFNDSIRATAADVTLEQLFESLRTDICTNEHGYLTSVDRIIAGML</sequence>
<evidence type="ECO:0000313" key="2">
    <source>
        <dbReference type="EMBL" id="SDE01343.1"/>
    </source>
</evidence>
<dbReference type="STRING" id="392421.SAMN04488694_1654"/>
<name>A0A1I0JWF4_9EURY</name>
<dbReference type="Proteomes" id="UP000324021">
    <property type="component" value="Unassembled WGS sequence"/>
</dbReference>
<feature type="compositionally biased region" description="Pro residues" evidence="1">
    <location>
        <begin position="1"/>
        <end position="10"/>
    </location>
</feature>
<feature type="region of interest" description="Disordered" evidence="1">
    <location>
        <begin position="1"/>
        <end position="21"/>
    </location>
</feature>
<reference evidence="3" key="1">
    <citation type="submission" date="2016-10" db="EMBL/GenBank/DDBJ databases">
        <authorList>
            <person name="de Groot N.N."/>
        </authorList>
    </citation>
    <scope>NUCLEOTIDE SEQUENCE [LARGE SCALE GENOMIC DNA]</scope>
    <source>
        <strain evidence="3">CDM_6</strain>
    </source>
</reference>
<evidence type="ECO:0000313" key="3">
    <source>
        <dbReference type="EMBL" id="SEU14260.1"/>
    </source>
</evidence>
<dbReference type="AlphaFoldDB" id="A0A1I0JWF4"/>
<evidence type="ECO:0000256" key="1">
    <source>
        <dbReference type="SAM" id="MobiDB-lite"/>
    </source>
</evidence>
<accession>A0A1I0JWF4</accession>
<dbReference type="EMBL" id="FOIC01000065">
    <property type="protein sequence ID" value="SEU14260.1"/>
    <property type="molecule type" value="Genomic_DNA"/>
</dbReference>
<protein>
    <submittedName>
        <fullName evidence="3">Uncharacterized protein</fullName>
    </submittedName>
</protein>
<evidence type="ECO:0000313" key="4">
    <source>
        <dbReference type="Proteomes" id="UP000199320"/>
    </source>
</evidence>
<dbReference type="EMBL" id="FMZP01000099">
    <property type="protein sequence ID" value="SDE01343.1"/>
    <property type="molecule type" value="Genomic_DNA"/>
</dbReference>